<evidence type="ECO:0000256" key="1">
    <source>
        <dbReference type="ARBA" id="ARBA00022679"/>
    </source>
</evidence>
<name>A0A5J6SN48_9BACI</name>
<evidence type="ECO:0000313" key="4">
    <source>
        <dbReference type="EMBL" id="QFF99356.1"/>
    </source>
</evidence>
<dbReference type="RefSeq" id="WP_151700274.1">
    <property type="nucleotide sequence ID" value="NZ_CP031223.1"/>
</dbReference>
<dbReference type="Proteomes" id="UP000325517">
    <property type="component" value="Chromosome"/>
</dbReference>
<evidence type="ECO:0000313" key="5">
    <source>
        <dbReference type="Proteomes" id="UP000325517"/>
    </source>
</evidence>
<dbReference type="AlphaFoldDB" id="A0A5J6SN48"/>
<keyword evidence="2" id="KW-0012">Acyltransferase</keyword>
<dbReference type="EMBL" id="CP031223">
    <property type="protein sequence ID" value="QFF99356.1"/>
    <property type="molecule type" value="Genomic_DNA"/>
</dbReference>
<dbReference type="InterPro" id="IPR000182">
    <property type="entry name" value="GNAT_dom"/>
</dbReference>
<dbReference type="PANTHER" id="PTHR43800:SF1">
    <property type="entry name" value="PEPTIDYL-LYSINE N-ACETYLTRANSFERASE YJAB"/>
    <property type="match status" value="1"/>
</dbReference>
<accession>A0A5J6SN48</accession>
<protein>
    <submittedName>
        <fullName evidence="4">N-acetyltransferase</fullName>
    </submittedName>
</protein>
<keyword evidence="5" id="KW-1185">Reference proteome</keyword>
<organism evidence="4 5">
    <name type="scientific">Psychrobacillus glaciei</name>
    <dbReference type="NCBI Taxonomy" id="2283160"/>
    <lineage>
        <taxon>Bacteria</taxon>
        <taxon>Bacillati</taxon>
        <taxon>Bacillota</taxon>
        <taxon>Bacilli</taxon>
        <taxon>Bacillales</taxon>
        <taxon>Bacillaceae</taxon>
        <taxon>Psychrobacillus</taxon>
    </lineage>
</organism>
<gene>
    <name evidence="4" type="ORF">PB01_11265</name>
</gene>
<dbReference type="InterPro" id="IPR016181">
    <property type="entry name" value="Acyl_CoA_acyltransferase"/>
</dbReference>
<dbReference type="KEGG" id="psyo:PB01_11265"/>
<dbReference type="PANTHER" id="PTHR43800">
    <property type="entry name" value="PEPTIDYL-LYSINE N-ACETYLTRANSFERASE YJAB"/>
    <property type="match status" value="1"/>
</dbReference>
<dbReference type="OrthoDB" id="794462at2"/>
<dbReference type="GO" id="GO:0016747">
    <property type="term" value="F:acyltransferase activity, transferring groups other than amino-acyl groups"/>
    <property type="evidence" value="ECO:0007669"/>
    <property type="project" value="InterPro"/>
</dbReference>
<dbReference type="CDD" id="cd04301">
    <property type="entry name" value="NAT_SF"/>
    <property type="match status" value="1"/>
</dbReference>
<reference evidence="4 5" key="1">
    <citation type="submission" date="2018-07" db="EMBL/GenBank/DDBJ databases">
        <title>Complete genome sequence of Psychrobacillus sp. PB01, isolated from iceberg, and comparative genome analysis of Psychrobacillus strains.</title>
        <authorList>
            <person name="Lee P.C."/>
        </authorList>
    </citation>
    <scope>NUCLEOTIDE SEQUENCE [LARGE SCALE GENOMIC DNA]</scope>
    <source>
        <strain evidence="4 5">PB01</strain>
    </source>
</reference>
<dbReference type="SUPFAM" id="SSF55729">
    <property type="entry name" value="Acyl-CoA N-acyltransferases (Nat)"/>
    <property type="match status" value="1"/>
</dbReference>
<dbReference type="Pfam" id="PF13508">
    <property type="entry name" value="Acetyltransf_7"/>
    <property type="match status" value="1"/>
</dbReference>
<evidence type="ECO:0000256" key="2">
    <source>
        <dbReference type="ARBA" id="ARBA00023315"/>
    </source>
</evidence>
<dbReference type="Gene3D" id="3.40.630.30">
    <property type="match status" value="1"/>
</dbReference>
<evidence type="ECO:0000259" key="3">
    <source>
        <dbReference type="PROSITE" id="PS51186"/>
    </source>
</evidence>
<feature type="domain" description="N-acetyltransferase" evidence="3">
    <location>
        <begin position="1"/>
        <end position="159"/>
    </location>
</feature>
<sequence length="164" mass="18677">MIIREMQLSDIESIRAIAAHTWKDTYSKFIPKDIQEKVLKDAYSMGTMDNRFKSSIMLVAESKKEIMGYAFFSGDLSSKDVFLESLYVHPNHQGKGAGKQLLLTGLSNFKEPLSLSLTVYKGNPNIAFYEREGFKVIKENKGDFYGHPLVFILMKKNLKNNDPV</sequence>
<proteinExistence type="predicted"/>
<dbReference type="PROSITE" id="PS51186">
    <property type="entry name" value="GNAT"/>
    <property type="match status" value="1"/>
</dbReference>
<keyword evidence="1 4" id="KW-0808">Transferase</keyword>